<proteinExistence type="predicted"/>
<accession>A0ABM5YQ43</accession>
<keyword evidence="1" id="KW-0472">Membrane</keyword>
<name>A0ABM5YQ43_9ALTE</name>
<protein>
    <recommendedName>
        <fullName evidence="4">HlyD family secretion protein</fullName>
    </recommendedName>
</protein>
<dbReference type="EMBL" id="CP013927">
    <property type="protein sequence ID" value="AMJ76738.1"/>
    <property type="molecule type" value="Genomic_DNA"/>
</dbReference>
<keyword evidence="1" id="KW-1133">Transmembrane helix</keyword>
<sequence>MVKKIQPKTLALVVILIGLVIYFAINNLGVASVLSSKDKASEVVNKVELPKPAPPAARPTTVKDTAKAFYDMAPNKEEAIGYINNRVSLPSRLVEAQTKEAEARIAKANFEIQEYRQKQLALGKEVEDEKLGQIETQQGSQGLTLDYARQLETQAAIQKQAQVNQEPIFLRDFIFRGISDLESDKLTAHFFYKSLPYPVKNGDVLFGKVRVSITDKGDISLCLIKTDECQSYYL</sequence>
<reference evidence="2 3" key="1">
    <citation type="submission" date="2015-12" db="EMBL/GenBank/DDBJ databases">
        <title>Intraspecies pangenome expansion in the marine bacterium Alteromonas.</title>
        <authorList>
            <person name="Lopez-Perez M."/>
            <person name="Rodriguez-Valera F."/>
        </authorList>
    </citation>
    <scope>NUCLEOTIDE SEQUENCE [LARGE SCALE GENOMIC DNA]</scope>
    <source>
        <strain evidence="2 3">LMG 21861</strain>
        <plasmid evidence="2 3">pASTE61-200</plasmid>
    </source>
</reference>
<dbReference type="Proteomes" id="UP000056750">
    <property type="component" value="Plasmid pASTE61-200"/>
</dbReference>
<evidence type="ECO:0000313" key="3">
    <source>
        <dbReference type="Proteomes" id="UP000056750"/>
    </source>
</evidence>
<keyword evidence="3" id="KW-1185">Reference proteome</keyword>
<keyword evidence="2" id="KW-0614">Plasmid</keyword>
<evidence type="ECO:0000256" key="1">
    <source>
        <dbReference type="SAM" id="Phobius"/>
    </source>
</evidence>
<evidence type="ECO:0008006" key="4">
    <source>
        <dbReference type="Google" id="ProtNLM"/>
    </source>
</evidence>
<gene>
    <name evidence="2" type="ORF">AVL57_00935</name>
</gene>
<evidence type="ECO:0000313" key="2">
    <source>
        <dbReference type="EMBL" id="AMJ76738.1"/>
    </source>
</evidence>
<dbReference type="RefSeq" id="WP_061093777.1">
    <property type="nucleotide sequence ID" value="NZ_CP013927.1"/>
</dbReference>
<geneLocation type="plasmid" evidence="2 3">
    <name>pASTE61-200</name>
</geneLocation>
<organism evidence="2 3">
    <name type="scientific">Alteromonas stellipolaris</name>
    <dbReference type="NCBI Taxonomy" id="233316"/>
    <lineage>
        <taxon>Bacteria</taxon>
        <taxon>Pseudomonadati</taxon>
        <taxon>Pseudomonadota</taxon>
        <taxon>Gammaproteobacteria</taxon>
        <taxon>Alteromonadales</taxon>
        <taxon>Alteromonadaceae</taxon>
        <taxon>Alteromonas/Salinimonas group</taxon>
        <taxon>Alteromonas</taxon>
    </lineage>
</organism>
<feature type="transmembrane region" description="Helical" evidence="1">
    <location>
        <begin position="12"/>
        <end position="34"/>
    </location>
</feature>
<keyword evidence="1" id="KW-0812">Transmembrane</keyword>